<dbReference type="STRING" id="655353.SAMN04488056_106170"/>
<dbReference type="GO" id="GO:0005886">
    <property type="term" value="C:plasma membrane"/>
    <property type="evidence" value="ECO:0007669"/>
    <property type="project" value="UniProtKB-SubCell"/>
</dbReference>
<feature type="transmembrane region" description="Helical" evidence="12">
    <location>
        <begin position="36"/>
        <end position="61"/>
    </location>
</feature>
<keyword evidence="4" id="KW-1003">Cell membrane</keyword>
<dbReference type="PANTHER" id="PTHR30485:SF0">
    <property type="entry name" value="NI_FE-HYDROGENASE 1 B-TYPE CYTOCHROME SUBUNIT-RELATED"/>
    <property type="match status" value="1"/>
</dbReference>
<keyword evidence="11 12" id="KW-0472">Membrane</keyword>
<dbReference type="OrthoDB" id="1117555at2"/>
<reference evidence="14 15" key="1">
    <citation type="submission" date="2016-10" db="EMBL/GenBank/DDBJ databases">
        <authorList>
            <person name="de Groot N.N."/>
        </authorList>
    </citation>
    <scope>NUCLEOTIDE SEQUENCE [LARGE SCALE GENOMIC DNA]</scope>
    <source>
        <strain evidence="14 15">CGMCC 1.9157</strain>
    </source>
</reference>
<feature type="transmembrane region" description="Helical" evidence="12">
    <location>
        <begin position="138"/>
        <end position="161"/>
    </location>
</feature>
<dbReference type="PANTHER" id="PTHR30485">
    <property type="entry name" value="NI/FE-HYDROGENASE 1 B-TYPE CYTOCHROME SUBUNIT"/>
    <property type="match status" value="1"/>
</dbReference>
<evidence type="ECO:0000256" key="12">
    <source>
        <dbReference type="SAM" id="Phobius"/>
    </source>
</evidence>
<keyword evidence="9 12" id="KW-1133">Transmembrane helix</keyword>
<dbReference type="Pfam" id="PF01292">
    <property type="entry name" value="Ni_hydr_CYTB"/>
    <property type="match status" value="1"/>
</dbReference>
<dbReference type="EMBL" id="FOVR01000006">
    <property type="protein sequence ID" value="SFO46184.1"/>
    <property type="molecule type" value="Genomic_DNA"/>
</dbReference>
<feature type="transmembrane region" description="Helical" evidence="12">
    <location>
        <begin position="173"/>
        <end position="197"/>
    </location>
</feature>
<evidence type="ECO:0000313" key="15">
    <source>
        <dbReference type="Proteomes" id="UP000199236"/>
    </source>
</evidence>
<keyword evidence="10" id="KW-0408">Iron</keyword>
<evidence type="ECO:0000256" key="1">
    <source>
        <dbReference type="ARBA" id="ARBA00004651"/>
    </source>
</evidence>
<evidence type="ECO:0000256" key="11">
    <source>
        <dbReference type="ARBA" id="ARBA00023136"/>
    </source>
</evidence>
<keyword evidence="5" id="KW-0349">Heme</keyword>
<evidence type="ECO:0000256" key="9">
    <source>
        <dbReference type="ARBA" id="ARBA00022989"/>
    </source>
</evidence>
<evidence type="ECO:0000256" key="4">
    <source>
        <dbReference type="ARBA" id="ARBA00022475"/>
    </source>
</evidence>
<gene>
    <name evidence="14" type="ORF">SAMN04488056_106170</name>
</gene>
<dbReference type="InterPro" id="IPR000516">
    <property type="entry name" value="Ni-dep_Hydgase_cyt-B"/>
</dbReference>
<dbReference type="InterPro" id="IPR011577">
    <property type="entry name" value="Cyt_b561_bac/Ni-Hgenase"/>
</dbReference>
<dbReference type="GO" id="GO:0009055">
    <property type="term" value="F:electron transfer activity"/>
    <property type="evidence" value="ECO:0007669"/>
    <property type="project" value="InterPro"/>
</dbReference>
<keyword evidence="15" id="KW-1185">Reference proteome</keyword>
<dbReference type="AlphaFoldDB" id="A0A1I5HD36"/>
<evidence type="ECO:0000256" key="10">
    <source>
        <dbReference type="ARBA" id="ARBA00023004"/>
    </source>
</evidence>
<dbReference type="InterPro" id="IPR016174">
    <property type="entry name" value="Di-haem_cyt_TM"/>
</dbReference>
<evidence type="ECO:0000256" key="6">
    <source>
        <dbReference type="ARBA" id="ARBA00022692"/>
    </source>
</evidence>
<dbReference type="SUPFAM" id="SSF81342">
    <property type="entry name" value="Transmembrane di-heme cytochromes"/>
    <property type="match status" value="1"/>
</dbReference>
<name>A0A1I5HD36_9HYPH</name>
<sequence length="238" mass="27418">MTDISSASGPAASKAKEAKSKVFHRKVKNYSRYERFWHWSQAILIFVLAFSGFTVHGTIRFIPFHSAVMMHDIAAFVLIFLWLFTAFWTFTTGQWRHFVPTNAGLWEVIMHYLVGMMRGQPHPYKRTLSRKQNPLQSFAYFSIMTLVGPLLWLSGLAYMFYSFWAGNSGNHEIFSLVVLLHLIGAFLMVAFVIGHIYMVTTGKTLIHYTKAMITGFEDMELTEAEVTYLEAHEPDRIK</sequence>
<accession>A0A1I5HD36</accession>
<proteinExistence type="inferred from homology"/>
<dbReference type="GO" id="GO:0005506">
    <property type="term" value="F:iron ion binding"/>
    <property type="evidence" value="ECO:0007669"/>
    <property type="project" value="InterPro"/>
</dbReference>
<feature type="domain" description="Cytochrome b561 bacterial/Ni-hydrogenase" evidence="13">
    <location>
        <begin position="29"/>
        <end position="215"/>
    </location>
</feature>
<comment type="subcellular location">
    <subcellularLocation>
        <location evidence="1">Cell membrane</location>
        <topology evidence="1">Multi-pass membrane protein</topology>
    </subcellularLocation>
</comment>
<keyword evidence="7" id="KW-0479">Metal-binding</keyword>
<dbReference type="PRINTS" id="PR00161">
    <property type="entry name" value="NIHGNASECYTB"/>
</dbReference>
<dbReference type="GO" id="GO:0022904">
    <property type="term" value="P:respiratory electron transport chain"/>
    <property type="evidence" value="ECO:0007669"/>
    <property type="project" value="InterPro"/>
</dbReference>
<evidence type="ECO:0000256" key="8">
    <source>
        <dbReference type="ARBA" id="ARBA00022982"/>
    </source>
</evidence>
<evidence type="ECO:0000259" key="13">
    <source>
        <dbReference type="Pfam" id="PF01292"/>
    </source>
</evidence>
<organism evidence="14 15">
    <name type="scientific">Cohaesibacter marisflavi</name>
    <dbReference type="NCBI Taxonomy" id="655353"/>
    <lineage>
        <taxon>Bacteria</taxon>
        <taxon>Pseudomonadati</taxon>
        <taxon>Pseudomonadota</taxon>
        <taxon>Alphaproteobacteria</taxon>
        <taxon>Hyphomicrobiales</taxon>
        <taxon>Cohaesibacteraceae</taxon>
    </lineage>
</organism>
<evidence type="ECO:0000256" key="7">
    <source>
        <dbReference type="ARBA" id="ARBA00022723"/>
    </source>
</evidence>
<evidence type="ECO:0000256" key="3">
    <source>
        <dbReference type="ARBA" id="ARBA00022448"/>
    </source>
</evidence>
<keyword evidence="8" id="KW-0249">Electron transport</keyword>
<keyword evidence="6 12" id="KW-0812">Transmembrane</keyword>
<comment type="similarity">
    <text evidence="2">Belongs to the HupC/HyaC/HydC family.</text>
</comment>
<protein>
    <submittedName>
        <fullName evidence="14">Thiosulfate reductase cytochrome b subunit</fullName>
    </submittedName>
</protein>
<dbReference type="GO" id="GO:0020037">
    <property type="term" value="F:heme binding"/>
    <property type="evidence" value="ECO:0007669"/>
    <property type="project" value="TreeGrafter"/>
</dbReference>
<evidence type="ECO:0000256" key="2">
    <source>
        <dbReference type="ARBA" id="ARBA00008622"/>
    </source>
</evidence>
<evidence type="ECO:0000313" key="14">
    <source>
        <dbReference type="EMBL" id="SFO46184.1"/>
    </source>
</evidence>
<evidence type="ECO:0000256" key="5">
    <source>
        <dbReference type="ARBA" id="ARBA00022617"/>
    </source>
</evidence>
<keyword evidence="3" id="KW-0813">Transport</keyword>
<dbReference type="Proteomes" id="UP000199236">
    <property type="component" value="Unassembled WGS sequence"/>
</dbReference>
<dbReference type="RefSeq" id="WP_090073019.1">
    <property type="nucleotide sequence ID" value="NZ_FOVR01000006.1"/>
</dbReference>
<feature type="transmembrane region" description="Helical" evidence="12">
    <location>
        <begin position="73"/>
        <end position="91"/>
    </location>
</feature>
<dbReference type="InterPro" id="IPR051542">
    <property type="entry name" value="Hydrogenase_cytochrome"/>
</dbReference>
<dbReference type="Gene3D" id="1.20.950.20">
    <property type="entry name" value="Transmembrane di-heme cytochromes, Chain C"/>
    <property type="match status" value="1"/>
</dbReference>